<name>A0ABV0JHD2_9CYAN</name>
<dbReference type="EMBL" id="JAMPKM010000029">
    <property type="protein sequence ID" value="MEP0820430.1"/>
    <property type="molecule type" value="Genomic_DNA"/>
</dbReference>
<dbReference type="RefSeq" id="WP_190435202.1">
    <property type="nucleotide sequence ID" value="NZ_JAMPKM010000029.1"/>
</dbReference>
<dbReference type="Proteomes" id="UP001464891">
    <property type="component" value="Unassembled WGS sequence"/>
</dbReference>
<protein>
    <recommendedName>
        <fullName evidence="3">Tubulin-specific chaperone A</fullName>
    </recommendedName>
</protein>
<comment type="caution">
    <text evidence="1">The sequence shown here is derived from an EMBL/GenBank/DDBJ whole genome shotgun (WGS) entry which is preliminary data.</text>
</comment>
<keyword evidence="2" id="KW-1185">Reference proteome</keyword>
<proteinExistence type="predicted"/>
<reference evidence="1 2" key="1">
    <citation type="submission" date="2022-04" db="EMBL/GenBank/DDBJ databases">
        <title>Positive selection, recombination, and allopatry shape intraspecific diversity of widespread and dominant cyanobacteria.</title>
        <authorList>
            <person name="Wei J."/>
            <person name="Shu W."/>
            <person name="Hu C."/>
        </authorList>
    </citation>
    <scope>NUCLEOTIDE SEQUENCE [LARGE SCALE GENOMIC DNA]</scope>
    <source>
        <strain evidence="1 2">GB2-A4</strain>
    </source>
</reference>
<sequence>MKHAELKAQVYKLAEVSTIQQLKAKHESLKALDMRRKVSWQEALVVVKTQQDEFRNWLANPPDEYKELFSEIDSTSQEYDRKLAEANQVAAELITIASDLEELAKDHQGEADSLKREVGAAQRISKRAELN</sequence>
<evidence type="ECO:0008006" key="3">
    <source>
        <dbReference type="Google" id="ProtNLM"/>
    </source>
</evidence>
<accession>A0ABV0JHD2</accession>
<organism evidence="1 2">
    <name type="scientific">Trichocoleus desertorum GB2-A4</name>
    <dbReference type="NCBI Taxonomy" id="2933944"/>
    <lineage>
        <taxon>Bacteria</taxon>
        <taxon>Bacillati</taxon>
        <taxon>Cyanobacteriota</taxon>
        <taxon>Cyanophyceae</taxon>
        <taxon>Leptolyngbyales</taxon>
        <taxon>Trichocoleusaceae</taxon>
        <taxon>Trichocoleus</taxon>
    </lineage>
</organism>
<evidence type="ECO:0000313" key="2">
    <source>
        <dbReference type="Proteomes" id="UP001464891"/>
    </source>
</evidence>
<gene>
    <name evidence="1" type="ORF">NC998_25355</name>
</gene>
<evidence type="ECO:0000313" key="1">
    <source>
        <dbReference type="EMBL" id="MEP0820430.1"/>
    </source>
</evidence>